<proteinExistence type="predicted"/>
<feature type="transmembrane region" description="Helical" evidence="6">
    <location>
        <begin position="479"/>
        <end position="496"/>
    </location>
</feature>
<feature type="transmembrane region" description="Helical" evidence="6">
    <location>
        <begin position="108"/>
        <end position="130"/>
    </location>
</feature>
<feature type="transmembrane region" description="Helical" evidence="6">
    <location>
        <begin position="225"/>
        <end position="243"/>
    </location>
</feature>
<dbReference type="PANTHER" id="PTHR34697">
    <property type="entry name" value="PHOSPHATIDYLGLYCEROL LYSYLTRANSFERASE"/>
    <property type="match status" value="1"/>
</dbReference>
<feature type="transmembrane region" description="Helical" evidence="6">
    <location>
        <begin position="551"/>
        <end position="571"/>
    </location>
</feature>
<comment type="subcellular location">
    <subcellularLocation>
        <location evidence="1">Cell membrane</location>
        <topology evidence="1">Multi-pass membrane protein</topology>
    </subcellularLocation>
</comment>
<dbReference type="EMBL" id="SSNY01000002">
    <property type="protein sequence ID" value="THF59158.1"/>
    <property type="molecule type" value="Genomic_DNA"/>
</dbReference>
<evidence type="ECO:0000256" key="5">
    <source>
        <dbReference type="ARBA" id="ARBA00023136"/>
    </source>
</evidence>
<sequence>MMRSGRGPIRQGETGTPVLAFATIWALATPARQGPAADMTDTDTSPEERQVGGALARAIDRIVEPRVLGPIVGAAAVAIALFVIHEISGKVHLHQIEAALADTSFKTVAPTLAFTFVSFVAMACYDVMAVRRVAPGKVPARLALFAGFVGYGFSNAIGFHVFVGGPVRYRIYQSAGVDAADVGRIVGISFLTFWGGLSTIVGLALLFDPVGLPALAVLTPAGDRILGGAIMAGLAAVVVWLSRGNHQVSILGWDFPLPSAGSALAQIVIGAIDIGAAAAALYVLLPADIAPGYAVFLILFVAAIIASLVSHAPGGLGVLEATILLGLGAGTRPDVVAALVLFRLVYYLLPLLLAASALLAFEIYRVRSTVSTVAGRTLAVTRHVVPPITATLAFAGGMVLLLSGNTPAAVERTDWLSDILPLPFAEASHLLASITGLLLVVIARGLYRRIAFARIAAIALLLSGAAFSLLKGLDWEEAVVLIAVALVLLVYRRAFYRRGDWRSFRPDPTWIGLIAIVIIAATLVGLLAYRHVEYQSDLWWQFAWDGDAPRFLRATLALAMVAATIAADAIINRPGQAKRAGPEPVPEAVRHVLETSSDTQSCLALLGDKTFMVSTSGRAFLMYAVSGRSWITMGDPVGDPKAARALIWRFAEAADHAGVRAVFYAVQPEFLPAYLDMNLAILKIGEVARVELTGFCLEGAVRQPLRYAIGKATREGLAFSVIPKAEVPDALPQLRAVSDAWLKSKNGHEKGFSLGYFDDAYMSEFDCAVLSRDGEIVAFANLWRSGDRDECSIDLMRYRPGVSKVMMEALFAHLLLYGKAEGYRWFNLGAAPLAGLADHPLASTWSRVGTFIYRAGDEFYNFEGLRAFKQKFDPVWTPQYLACPGGLAMAQVLLDVTTLISGSPIRIFKR</sequence>
<feature type="transmembrane region" description="Helical" evidence="6">
    <location>
        <begin position="67"/>
        <end position="88"/>
    </location>
</feature>
<evidence type="ECO:0000313" key="8">
    <source>
        <dbReference type="EMBL" id="THF59158.1"/>
    </source>
</evidence>
<name>A0ABY2QAX6_9HYPH</name>
<dbReference type="SUPFAM" id="SSF55729">
    <property type="entry name" value="Acyl-CoA N-acyltransferases (Nat)"/>
    <property type="match status" value="1"/>
</dbReference>
<comment type="caution">
    <text evidence="8">The sequence shown here is derived from an EMBL/GenBank/DDBJ whole genome shotgun (WGS) entry which is preliminary data.</text>
</comment>
<feature type="transmembrane region" description="Helical" evidence="6">
    <location>
        <begin position="508"/>
        <end position="531"/>
    </location>
</feature>
<gene>
    <name evidence="8" type="primary">mprF</name>
    <name evidence="8" type="ORF">E6C48_05800</name>
</gene>
<dbReference type="Proteomes" id="UP000306441">
    <property type="component" value="Unassembled WGS sequence"/>
</dbReference>
<keyword evidence="5 6" id="KW-0472">Membrane</keyword>
<feature type="transmembrane region" description="Helical" evidence="6">
    <location>
        <begin position="424"/>
        <end position="443"/>
    </location>
</feature>
<evidence type="ECO:0000313" key="9">
    <source>
        <dbReference type="Proteomes" id="UP000306441"/>
    </source>
</evidence>
<keyword evidence="9" id="KW-1185">Reference proteome</keyword>
<keyword evidence="3 6" id="KW-0812">Transmembrane</keyword>
<dbReference type="InterPro" id="IPR016181">
    <property type="entry name" value="Acyl_CoA_acyltransferase"/>
</dbReference>
<evidence type="ECO:0000256" key="6">
    <source>
        <dbReference type="SAM" id="Phobius"/>
    </source>
</evidence>
<dbReference type="NCBIfam" id="NF033480">
    <property type="entry name" value="bifunc_MprF"/>
    <property type="match status" value="1"/>
</dbReference>
<feature type="transmembrane region" description="Helical" evidence="6">
    <location>
        <begin position="263"/>
        <end position="285"/>
    </location>
</feature>
<feature type="transmembrane region" description="Helical" evidence="6">
    <location>
        <begin position="185"/>
        <end position="218"/>
    </location>
</feature>
<keyword evidence="4 6" id="KW-1133">Transmembrane helix</keyword>
<evidence type="ECO:0000256" key="4">
    <source>
        <dbReference type="ARBA" id="ARBA00022989"/>
    </source>
</evidence>
<organism evidence="8 9">
    <name type="scientific">Ollibium composti</name>
    <dbReference type="NCBI Taxonomy" id="2675109"/>
    <lineage>
        <taxon>Bacteria</taxon>
        <taxon>Pseudomonadati</taxon>
        <taxon>Pseudomonadota</taxon>
        <taxon>Alphaproteobacteria</taxon>
        <taxon>Hyphomicrobiales</taxon>
        <taxon>Phyllobacteriaceae</taxon>
        <taxon>Ollibium</taxon>
    </lineage>
</organism>
<evidence type="ECO:0000256" key="3">
    <source>
        <dbReference type="ARBA" id="ARBA00022692"/>
    </source>
</evidence>
<evidence type="ECO:0000256" key="1">
    <source>
        <dbReference type="ARBA" id="ARBA00004651"/>
    </source>
</evidence>
<protein>
    <submittedName>
        <fullName evidence="8">Bifunctional lysylphosphatidylglycerol flippase/synthetase MprF</fullName>
    </submittedName>
</protein>
<feature type="transmembrane region" description="Helical" evidence="6">
    <location>
        <begin position="344"/>
        <end position="364"/>
    </location>
</feature>
<feature type="transmembrane region" description="Helical" evidence="6">
    <location>
        <begin position="384"/>
        <end position="404"/>
    </location>
</feature>
<reference evidence="8 9" key="1">
    <citation type="submission" date="2019-04" db="EMBL/GenBank/DDBJ databases">
        <title>Mesorhizobium composti sp. nov., isolated from compost.</title>
        <authorList>
            <person name="Lin S.-Y."/>
            <person name="Hameed A."/>
            <person name="Hsieh Y.-T."/>
            <person name="Young C.-C."/>
        </authorList>
    </citation>
    <scope>NUCLEOTIDE SEQUENCE [LARGE SCALE GENOMIC DNA]</scope>
    <source>
        <strain evidence="8 9">CC-YTH430</strain>
    </source>
</reference>
<keyword evidence="2" id="KW-1003">Cell membrane</keyword>
<feature type="transmembrane region" description="Helical" evidence="6">
    <location>
        <begin position="455"/>
        <end position="473"/>
    </location>
</feature>
<evidence type="ECO:0000256" key="2">
    <source>
        <dbReference type="ARBA" id="ARBA00022475"/>
    </source>
</evidence>
<dbReference type="PANTHER" id="PTHR34697:SF2">
    <property type="entry name" value="PHOSPHATIDYLGLYCEROL LYSYLTRANSFERASE"/>
    <property type="match status" value="1"/>
</dbReference>
<feature type="transmembrane region" description="Helical" evidence="6">
    <location>
        <begin position="292"/>
        <end position="312"/>
    </location>
</feature>
<dbReference type="InterPro" id="IPR051211">
    <property type="entry name" value="PG_lysyltransferase"/>
</dbReference>
<evidence type="ECO:0000259" key="7">
    <source>
        <dbReference type="Pfam" id="PF09924"/>
    </source>
</evidence>
<feature type="domain" description="Phosphatidylglycerol lysyltransferase C-terminal" evidence="7">
    <location>
        <begin position="595"/>
        <end position="882"/>
    </location>
</feature>
<dbReference type="InterPro" id="IPR024320">
    <property type="entry name" value="LPG_synthase_C"/>
</dbReference>
<accession>A0ABY2QAX6</accession>
<dbReference type="Pfam" id="PF09924">
    <property type="entry name" value="LPG_synthase_C"/>
    <property type="match status" value="1"/>
</dbReference>
<feature type="transmembrane region" description="Helical" evidence="6">
    <location>
        <begin position="142"/>
        <end position="165"/>
    </location>
</feature>